<evidence type="ECO:0000259" key="2">
    <source>
        <dbReference type="Pfam" id="PF02657"/>
    </source>
</evidence>
<gene>
    <name evidence="3" type="ORF">CWE25_06615</name>
</gene>
<dbReference type="SUPFAM" id="SSF82649">
    <property type="entry name" value="SufE/NifU"/>
    <property type="match status" value="1"/>
</dbReference>
<dbReference type="InterPro" id="IPR003808">
    <property type="entry name" value="Fe-S_metab-assoc_dom"/>
</dbReference>
<dbReference type="AlphaFoldDB" id="A0A432Y269"/>
<name>A0A432Y269_9GAMM</name>
<sequence>MIQPSRKPMGWERRYRELIELAKTMPAFPEPYRDEAHEVAGCEATVWLYLDCQDTQHITVRFDSVSRIVKGLLALIQAELDGHSAATVAHFDIDELFASYGLTQQLTPSRTNGLYNVSKVLKQRVAQYA</sequence>
<dbReference type="OrthoDB" id="9799320at2"/>
<reference evidence="4" key="1">
    <citation type="journal article" date="2018" name="Front. Microbiol.">
        <title>Genome-Based Analysis Reveals the Taxonomy and Diversity of the Family Idiomarinaceae.</title>
        <authorList>
            <person name="Liu Y."/>
            <person name="Lai Q."/>
            <person name="Shao Z."/>
        </authorList>
    </citation>
    <scope>NUCLEOTIDE SEQUENCE [LARGE SCALE GENOMIC DNA]</scope>
    <source>
        <strain evidence="4">F23</strain>
    </source>
</reference>
<accession>A0A432Y269</accession>
<dbReference type="PANTHER" id="PTHR43597:SF5">
    <property type="entry name" value="SUFE-LIKE PROTEIN 2, CHLOROPLASTIC"/>
    <property type="match status" value="1"/>
</dbReference>
<evidence type="ECO:0000313" key="3">
    <source>
        <dbReference type="EMBL" id="RUO55050.1"/>
    </source>
</evidence>
<protein>
    <submittedName>
        <fullName evidence="3">(Fe-S)-binding protein</fullName>
    </submittedName>
</protein>
<proteinExistence type="inferred from homology"/>
<dbReference type="PANTHER" id="PTHR43597">
    <property type="entry name" value="SULFUR ACCEPTOR PROTEIN CSDE"/>
    <property type="match status" value="1"/>
</dbReference>
<evidence type="ECO:0000256" key="1">
    <source>
        <dbReference type="ARBA" id="ARBA00010282"/>
    </source>
</evidence>
<dbReference type="Pfam" id="PF02657">
    <property type="entry name" value="SufE"/>
    <property type="match status" value="1"/>
</dbReference>
<dbReference type="RefSeq" id="WP_110574093.1">
    <property type="nucleotide sequence ID" value="NZ_PIPV01000004.1"/>
</dbReference>
<dbReference type="Gene3D" id="3.90.1010.10">
    <property type="match status" value="1"/>
</dbReference>
<organism evidence="3 4">
    <name type="scientific">Idiomarina fontislapidosi</name>
    <dbReference type="NCBI Taxonomy" id="263723"/>
    <lineage>
        <taxon>Bacteria</taxon>
        <taxon>Pseudomonadati</taxon>
        <taxon>Pseudomonadota</taxon>
        <taxon>Gammaproteobacteria</taxon>
        <taxon>Alteromonadales</taxon>
        <taxon>Idiomarinaceae</taxon>
        <taxon>Idiomarina</taxon>
    </lineage>
</organism>
<comment type="caution">
    <text evidence="3">The sequence shown here is derived from an EMBL/GenBank/DDBJ whole genome shotgun (WGS) entry which is preliminary data.</text>
</comment>
<feature type="domain" description="Fe-S metabolism associated" evidence="2">
    <location>
        <begin position="10"/>
        <end position="123"/>
    </location>
</feature>
<dbReference type="EMBL" id="PIPV01000004">
    <property type="protein sequence ID" value="RUO55050.1"/>
    <property type="molecule type" value="Genomic_DNA"/>
</dbReference>
<evidence type="ECO:0000313" key="4">
    <source>
        <dbReference type="Proteomes" id="UP000287330"/>
    </source>
</evidence>
<comment type="similarity">
    <text evidence="1">Belongs to the SufE family.</text>
</comment>
<dbReference type="Proteomes" id="UP000287330">
    <property type="component" value="Unassembled WGS sequence"/>
</dbReference>
<keyword evidence="4" id="KW-1185">Reference proteome</keyword>